<dbReference type="EMBL" id="JBEPSJ010000002">
    <property type="protein sequence ID" value="MET4582597.1"/>
    <property type="molecule type" value="Genomic_DNA"/>
</dbReference>
<protein>
    <submittedName>
        <fullName evidence="2">Nitrogen fixation NifU-like protein</fullName>
    </submittedName>
</protein>
<dbReference type="InterPro" id="IPR002871">
    <property type="entry name" value="NIF_FeS_clus_asmbl_NifU_N"/>
</dbReference>
<dbReference type="NCBIfam" id="TIGR01994">
    <property type="entry name" value="SUF_scaf_2"/>
    <property type="match status" value="1"/>
</dbReference>
<gene>
    <name evidence="2" type="ORF">ABIE21_002107</name>
</gene>
<accession>A0ABV2QPY8</accession>
<dbReference type="RefSeq" id="WP_354024779.1">
    <property type="nucleotide sequence ID" value="NZ_JBEPSJ010000002.1"/>
</dbReference>
<evidence type="ECO:0000259" key="1">
    <source>
        <dbReference type="Pfam" id="PF01592"/>
    </source>
</evidence>
<evidence type="ECO:0000313" key="3">
    <source>
        <dbReference type="Proteomes" id="UP001549257"/>
    </source>
</evidence>
<dbReference type="CDD" id="cd06664">
    <property type="entry name" value="IscU_like"/>
    <property type="match status" value="1"/>
</dbReference>
<dbReference type="Proteomes" id="UP001549257">
    <property type="component" value="Unassembled WGS sequence"/>
</dbReference>
<dbReference type="PANTHER" id="PTHR10093">
    <property type="entry name" value="IRON-SULFUR CLUSTER ASSEMBLY ENZYME NIFU HOMOLOG"/>
    <property type="match status" value="1"/>
</dbReference>
<reference evidence="2 3" key="1">
    <citation type="submission" date="2024-06" db="EMBL/GenBank/DDBJ databases">
        <title>Sorghum-associated microbial communities from plants grown in Nebraska, USA.</title>
        <authorList>
            <person name="Schachtman D."/>
        </authorList>
    </citation>
    <scope>NUCLEOTIDE SEQUENCE [LARGE SCALE GENOMIC DNA]</scope>
    <source>
        <strain evidence="2 3">2857</strain>
    </source>
</reference>
<name>A0ABV2QPY8_9MICO</name>
<dbReference type="Pfam" id="PF01592">
    <property type="entry name" value="NifU_N"/>
    <property type="match status" value="1"/>
</dbReference>
<evidence type="ECO:0000313" key="2">
    <source>
        <dbReference type="EMBL" id="MET4582597.1"/>
    </source>
</evidence>
<keyword evidence="3" id="KW-1185">Reference proteome</keyword>
<proteinExistence type="predicted"/>
<organism evidence="2 3">
    <name type="scientific">Conyzicola nivalis</name>
    <dbReference type="NCBI Taxonomy" id="1477021"/>
    <lineage>
        <taxon>Bacteria</taxon>
        <taxon>Bacillati</taxon>
        <taxon>Actinomycetota</taxon>
        <taxon>Actinomycetes</taxon>
        <taxon>Micrococcales</taxon>
        <taxon>Microbacteriaceae</taxon>
        <taxon>Conyzicola</taxon>
    </lineage>
</organism>
<sequence>MSSTELQALYQELILDHSRHPQGFGLKDGAAAQSHQVNPTCGDEVTLQLHVEPGTDTVTAVTWEGHGCAISQSSASLFTEMAVGLTLPDLQGRIDLFRTAMRSRGAIEPDEELLGDAAALGGVSKYIARVKCAMLAWVAAEHAIAQVDAAR</sequence>
<comment type="caution">
    <text evidence="2">The sequence shown here is derived from an EMBL/GenBank/DDBJ whole genome shotgun (WGS) entry which is preliminary data.</text>
</comment>
<dbReference type="Gene3D" id="3.90.1010.10">
    <property type="match status" value="1"/>
</dbReference>
<feature type="domain" description="NIF system FeS cluster assembly NifU N-terminal" evidence="1">
    <location>
        <begin position="10"/>
        <end position="132"/>
    </location>
</feature>
<dbReference type="SUPFAM" id="SSF82649">
    <property type="entry name" value="SufE/NifU"/>
    <property type="match status" value="1"/>
</dbReference>